<evidence type="ECO:0000256" key="8">
    <source>
        <dbReference type="ARBA" id="ARBA00022842"/>
    </source>
</evidence>
<gene>
    <name evidence="13" type="primary">ruvC</name>
    <name evidence="14" type="ORF">A2949_03150</name>
</gene>
<dbReference type="HAMAP" id="MF_00034">
    <property type="entry name" value="RuvC"/>
    <property type="match status" value="1"/>
</dbReference>
<dbReference type="FunFam" id="3.30.420.10:FF:000002">
    <property type="entry name" value="Crossover junction endodeoxyribonuclease RuvC"/>
    <property type="match status" value="1"/>
</dbReference>
<feature type="binding site" evidence="13">
    <location>
        <position position="141"/>
    </location>
    <ligand>
        <name>Mg(2+)</name>
        <dbReference type="ChEBI" id="CHEBI:18420"/>
        <label>1</label>
    </ligand>
</feature>
<evidence type="ECO:0000313" key="14">
    <source>
        <dbReference type="EMBL" id="OGC86432.1"/>
    </source>
</evidence>
<keyword evidence="7 13" id="KW-0378">Hydrolase</keyword>
<evidence type="ECO:0000256" key="13">
    <source>
        <dbReference type="HAMAP-Rule" id="MF_00034"/>
    </source>
</evidence>
<evidence type="ECO:0000256" key="2">
    <source>
        <dbReference type="ARBA" id="ARBA00022490"/>
    </source>
</evidence>
<comment type="cofactor">
    <cofactor evidence="13">
        <name>Mg(2+)</name>
        <dbReference type="ChEBI" id="CHEBI:18420"/>
    </cofactor>
    <text evidence="13">Binds 2 Mg(2+) ion per subunit.</text>
</comment>
<dbReference type="EMBL" id="MEWZ01000023">
    <property type="protein sequence ID" value="OGC86432.1"/>
    <property type="molecule type" value="Genomic_DNA"/>
</dbReference>
<dbReference type="GO" id="GO:0000287">
    <property type="term" value="F:magnesium ion binding"/>
    <property type="evidence" value="ECO:0007669"/>
    <property type="project" value="UniProtKB-UniRule"/>
</dbReference>
<protein>
    <recommendedName>
        <fullName evidence="13">Crossover junction endodeoxyribonuclease RuvC</fullName>
        <ecNumber evidence="13">3.1.21.10</ecNumber>
    </recommendedName>
    <alternativeName>
        <fullName evidence="13">Holliday junction nuclease RuvC</fullName>
    </alternativeName>
    <alternativeName>
        <fullName evidence="13">Holliday junction resolvase RuvC</fullName>
    </alternativeName>
</protein>
<comment type="subunit">
    <text evidence="13">Homodimer which binds Holliday junction (HJ) DNA. The HJ becomes 2-fold symmetrical on binding to RuvC with unstacked arms; it has a different conformation from HJ DNA in complex with RuvA. In the full resolvosome a probable DNA-RuvA(4)-RuvB(12)-RuvC(2) complex forms which resolves the HJ.</text>
</comment>
<feature type="binding site" evidence="13">
    <location>
        <position position="68"/>
    </location>
    <ligand>
        <name>Mg(2+)</name>
        <dbReference type="ChEBI" id="CHEBI:18420"/>
        <label>2</label>
    </ligand>
</feature>
<evidence type="ECO:0000256" key="11">
    <source>
        <dbReference type="ARBA" id="ARBA00023204"/>
    </source>
</evidence>
<proteinExistence type="inferred from homology"/>
<dbReference type="PANTHER" id="PTHR30194:SF3">
    <property type="entry name" value="CROSSOVER JUNCTION ENDODEOXYRIBONUCLEASE RUVC"/>
    <property type="match status" value="1"/>
</dbReference>
<evidence type="ECO:0000313" key="15">
    <source>
        <dbReference type="Proteomes" id="UP000178585"/>
    </source>
</evidence>
<keyword evidence="10 13" id="KW-0233">DNA recombination</keyword>
<keyword evidence="6 13" id="KW-0227">DNA damage</keyword>
<dbReference type="STRING" id="1797245.A2949_03150"/>
<keyword evidence="9 13" id="KW-0238">DNA-binding</keyword>
<dbReference type="Proteomes" id="UP000178585">
    <property type="component" value="Unassembled WGS sequence"/>
</dbReference>
<keyword evidence="4 13" id="KW-0479">Metal-binding</keyword>
<dbReference type="GO" id="GO:0008821">
    <property type="term" value="F:crossover junction DNA endonuclease activity"/>
    <property type="evidence" value="ECO:0007669"/>
    <property type="project" value="UniProtKB-UniRule"/>
</dbReference>
<evidence type="ECO:0000256" key="1">
    <source>
        <dbReference type="ARBA" id="ARBA00009518"/>
    </source>
</evidence>
<evidence type="ECO:0000256" key="9">
    <source>
        <dbReference type="ARBA" id="ARBA00023125"/>
    </source>
</evidence>
<dbReference type="EC" id="3.1.21.10" evidence="13"/>
<dbReference type="AlphaFoldDB" id="A0A1F4XXJ7"/>
<organism evidence="14 15">
    <name type="scientific">Candidatus Adlerbacteria bacterium RIFCSPLOWO2_01_FULL_54_21b</name>
    <dbReference type="NCBI Taxonomy" id="1797245"/>
    <lineage>
        <taxon>Bacteria</taxon>
        <taxon>Candidatus Adleribacteriota</taxon>
    </lineage>
</organism>
<accession>A0A1F4XXJ7</accession>
<dbReference type="InterPro" id="IPR036397">
    <property type="entry name" value="RNaseH_sf"/>
</dbReference>
<comment type="subcellular location">
    <subcellularLocation>
        <location evidence="13">Cytoplasm</location>
    </subcellularLocation>
</comment>
<dbReference type="GO" id="GO:0006281">
    <property type="term" value="P:DNA repair"/>
    <property type="evidence" value="ECO:0007669"/>
    <property type="project" value="UniProtKB-UniRule"/>
</dbReference>
<comment type="caution">
    <text evidence="14">The sequence shown here is derived from an EMBL/GenBank/DDBJ whole genome shotgun (WGS) entry which is preliminary data.</text>
</comment>
<dbReference type="SUPFAM" id="SSF53098">
    <property type="entry name" value="Ribonuclease H-like"/>
    <property type="match status" value="1"/>
</dbReference>
<comment type="function">
    <text evidence="13">The RuvA-RuvB-RuvC complex processes Holliday junction (HJ) DNA during genetic recombination and DNA repair. Endonuclease that resolves HJ intermediates. Cleaves cruciform DNA by making single-stranded nicks across the HJ at symmetrical positions within the homologous arms, yielding a 5'-phosphate and a 3'-hydroxyl group; requires a central core of homology in the junction. The consensus cleavage sequence is 5'-(A/T)TT(C/G)-3'. Cleavage occurs on the 3'-side of the TT dinucleotide at the point of strand exchange. HJ branch migration catalyzed by RuvA-RuvB allows RuvC to scan DNA until it finds its consensus sequence, where it cleaves and resolves the cruciform DNA.</text>
</comment>
<dbReference type="InterPro" id="IPR002176">
    <property type="entry name" value="X-over_junc_endoDNase_RuvC"/>
</dbReference>
<comment type="similarity">
    <text evidence="1 13">Belongs to the RuvC family.</text>
</comment>
<keyword evidence="3 13" id="KW-0540">Nuclease</keyword>
<keyword evidence="5 13" id="KW-0255">Endonuclease</keyword>
<dbReference type="PRINTS" id="PR00696">
    <property type="entry name" value="RSOLVASERUVC"/>
</dbReference>
<evidence type="ECO:0000256" key="12">
    <source>
        <dbReference type="ARBA" id="ARBA00029354"/>
    </source>
</evidence>
<keyword evidence="11 13" id="KW-0234">DNA repair</keyword>
<dbReference type="GO" id="GO:0003677">
    <property type="term" value="F:DNA binding"/>
    <property type="evidence" value="ECO:0007669"/>
    <property type="project" value="UniProtKB-KW"/>
</dbReference>
<dbReference type="Pfam" id="PF02075">
    <property type="entry name" value="RuvC"/>
    <property type="match status" value="1"/>
</dbReference>
<feature type="active site" evidence="13">
    <location>
        <position position="141"/>
    </location>
</feature>
<keyword evidence="8 13" id="KW-0460">Magnesium</keyword>
<dbReference type="GO" id="GO:0048476">
    <property type="term" value="C:Holliday junction resolvase complex"/>
    <property type="evidence" value="ECO:0007669"/>
    <property type="project" value="UniProtKB-UniRule"/>
</dbReference>
<name>A0A1F4XXJ7_9BACT</name>
<dbReference type="InterPro" id="IPR012337">
    <property type="entry name" value="RNaseH-like_sf"/>
</dbReference>
<dbReference type="PANTHER" id="PTHR30194">
    <property type="entry name" value="CROSSOVER JUNCTION ENDODEOXYRIBONUCLEASE RUVC"/>
    <property type="match status" value="1"/>
</dbReference>
<evidence type="ECO:0000256" key="6">
    <source>
        <dbReference type="ARBA" id="ARBA00022763"/>
    </source>
</evidence>
<reference evidence="14 15" key="1">
    <citation type="journal article" date="2016" name="Nat. Commun.">
        <title>Thousands of microbial genomes shed light on interconnected biogeochemical processes in an aquifer system.</title>
        <authorList>
            <person name="Anantharaman K."/>
            <person name="Brown C.T."/>
            <person name="Hug L.A."/>
            <person name="Sharon I."/>
            <person name="Castelle C.J."/>
            <person name="Probst A.J."/>
            <person name="Thomas B.C."/>
            <person name="Singh A."/>
            <person name="Wilkins M.J."/>
            <person name="Karaoz U."/>
            <person name="Brodie E.L."/>
            <person name="Williams K.H."/>
            <person name="Hubbard S.S."/>
            <person name="Banfield J.F."/>
        </authorList>
    </citation>
    <scope>NUCLEOTIDE SEQUENCE [LARGE SCALE GENOMIC DNA]</scope>
</reference>
<dbReference type="GO" id="GO:0006310">
    <property type="term" value="P:DNA recombination"/>
    <property type="evidence" value="ECO:0007669"/>
    <property type="project" value="UniProtKB-UniRule"/>
</dbReference>
<sequence>MRVLAFDPGYERLGAAVLEKEKGQKEILLFSECIRTSAKLDFSTRIKQLGKTAEALIKKWKPDAVALEEVFFEKNAKTALQVAEVRGALTYIAASCGLPVHQYTPSAVKVAVTGYGRGTKADIAYMLPTLIALPKKLRIDDELDAIAVGITCLASVR</sequence>
<feature type="active site" evidence="13">
    <location>
        <position position="7"/>
    </location>
</feature>
<evidence type="ECO:0000256" key="5">
    <source>
        <dbReference type="ARBA" id="ARBA00022759"/>
    </source>
</evidence>
<evidence type="ECO:0000256" key="10">
    <source>
        <dbReference type="ARBA" id="ARBA00023172"/>
    </source>
</evidence>
<feature type="binding site" evidence="13">
    <location>
        <position position="7"/>
    </location>
    <ligand>
        <name>Mg(2+)</name>
        <dbReference type="ChEBI" id="CHEBI:18420"/>
        <label>1</label>
    </ligand>
</feature>
<evidence type="ECO:0000256" key="3">
    <source>
        <dbReference type="ARBA" id="ARBA00022722"/>
    </source>
</evidence>
<comment type="catalytic activity">
    <reaction evidence="12 13">
        <text>Endonucleolytic cleavage at a junction such as a reciprocal single-stranded crossover between two homologous DNA duplexes (Holliday junction).</text>
        <dbReference type="EC" id="3.1.21.10"/>
    </reaction>
</comment>
<feature type="active site" evidence="13">
    <location>
        <position position="68"/>
    </location>
</feature>
<dbReference type="Gene3D" id="3.30.420.10">
    <property type="entry name" value="Ribonuclease H-like superfamily/Ribonuclease H"/>
    <property type="match status" value="1"/>
</dbReference>
<dbReference type="GO" id="GO:0005737">
    <property type="term" value="C:cytoplasm"/>
    <property type="evidence" value="ECO:0007669"/>
    <property type="project" value="UniProtKB-SubCell"/>
</dbReference>
<evidence type="ECO:0000256" key="7">
    <source>
        <dbReference type="ARBA" id="ARBA00022801"/>
    </source>
</evidence>
<keyword evidence="2 13" id="KW-0963">Cytoplasm</keyword>
<evidence type="ECO:0000256" key="4">
    <source>
        <dbReference type="ARBA" id="ARBA00022723"/>
    </source>
</evidence>
<dbReference type="CDD" id="cd16962">
    <property type="entry name" value="RuvC"/>
    <property type="match status" value="1"/>
</dbReference>